<evidence type="ECO:0000313" key="6">
    <source>
        <dbReference type="EMBL" id="MDH6182084.1"/>
    </source>
</evidence>
<evidence type="ECO:0000256" key="4">
    <source>
        <dbReference type="PROSITE-ProRule" id="PRU00335"/>
    </source>
</evidence>
<keyword evidence="7" id="KW-1185">Reference proteome</keyword>
<keyword evidence="2 4" id="KW-0238">DNA-binding</keyword>
<evidence type="ECO:0000259" key="5">
    <source>
        <dbReference type="PROSITE" id="PS50977"/>
    </source>
</evidence>
<organism evidence="6 7">
    <name type="scientific">Antiquaquibacter oligotrophicus</name>
    <dbReference type="NCBI Taxonomy" id="2880260"/>
    <lineage>
        <taxon>Bacteria</taxon>
        <taxon>Bacillati</taxon>
        <taxon>Actinomycetota</taxon>
        <taxon>Actinomycetes</taxon>
        <taxon>Micrococcales</taxon>
        <taxon>Microbacteriaceae</taxon>
        <taxon>Antiquaquibacter</taxon>
    </lineage>
</organism>
<dbReference type="InterPro" id="IPR009057">
    <property type="entry name" value="Homeodomain-like_sf"/>
</dbReference>
<dbReference type="EMBL" id="JARXVQ010000001">
    <property type="protein sequence ID" value="MDH6182084.1"/>
    <property type="molecule type" value="Genomic_DNA"/>
</dbReference>
<dbReference type="Proteomes" id="UP001160142">
    <property type="component" value="Unassembled WGS sequence"/>
</dbReference>
<dbReference type="RefSeq" id="WP_322134374.1">
    <property type="nucleotide sequence ID" value="NZ_CP085036.1"/>
</dbReference>
<dbReference type="Gene3D" id="1.10.357.10">
    <property type="entry name" value="Tetracycline Repressor, domain 2"/>
    <property type="match status" value="1"/>
</dbReference>
<evidence type="ECO:0000256" key="1">
    <source>
        <dbReference type="ARBA" id="ARBA00023015"/>
    </source>
</evidence>
<name>A0ABT6KQ38_9MICO</name>
<reference evidence="6 7" key="1">
    <citation type="submission" date="2023-04" db="EMBL/GenBank/DDBJ databases">
        <title>Genome Encyclopedia of Bacteria and Archaea VI: Functional Genomics of Type Strains.</title>
        <authorList>
            <person name="Whitman W."/>
        </authorList>
    </citation>
    <scope>NUCLEOTIDE SEQUENCE [LARGE SCALE GENOMIC DNA]</scope>
    <source>
        <strain evidence="6 7">SG_E_30_P1</strain>
    </source>
</reference>
<dbReference type="PANTHER" id="PTHR30055">
    <property type="entry name" value="HTH-TYPE TRANSCRIPTIONAL REGULATOR RUTR"/>
    <property type="match status" value="1"/>
</dbReference>
<keyword evidence="1" id="KW-0805">Transcription regulation</keyword>
<feature type="DNA-binding region" description="H-T-H motif" evidence="4">
    <location>
        <begin position="37"/>
        <end position="56"/>
    </location>
</feature>
<evidence type="ECO:0000256" key="2">
    <source>
        <dbReference type="ARBA" id="ARBA00023125"/>
    </source>
</evidence>
<keyword evidence="3" id="KW-0804">Transcription</keyword>
<dbReference type="InterPro" id="IPR036271">
    <property type="entry name" value="Tet_transcr_reg_TetR-rel_C_sf"/>
</dbReference>
<dbReference type="PANTHER" id="PTHR30055:SF234">
    <property type="entry name" value="HTH-TYPE TRANSCRIPTIONAL REGULATOR BETI"/>
    <property type="match status" value="1"/>
</dbReference>
<gene>
    <name evidence="6" type="ORF">M2152_002266</name>
</gene>
<protein>
    <submittedName>
        <fullName evidence="6">AcrR family transcriptional regulator</fullName>
    </submittedName>
</protein>
<dbReference type="SUPFAM" id="SSF48498">
    <property type="entry name" value="Tetracyclin repressor-like, C-terminal domain"/>
    <property type="match status" value="1"/>
</dbReference>
<dbReference type="InterPro" id="IPR050109">
    <property type="entry name" value="HTH-type_TetR-like_transc_reg"/>
</dbReference>
<evidence type="ECO:0000313" key="7">
    <source>
        <dbReference type="Proteomes" id="UP001160142"/>
    </source>
</evidence>
<sequence length="206" mass="22179">MRAYESPLRSAQAAQTRTRILEAAGALFAEAGYSGTSLAQIAARAGVSVETVKLHGPKSSLLIAAFDQAFTGQEGEGAIHERDLGRELAAAPDDALLEGYIGFIAEANVRASELWLTVQTAALSDPAIRAAHDAVQSRRRSDFDQSIVLFRERGLLHSTRPPGELAAALSFLVSPSSYLELVVGSGWTLQTYKEWLADTIRRVILN</sequence>
<dbReference type="Pfam" id="PF00440">
    <property type="entry name" value="TetR_N"/>
    <property type="match status" value="1"/>
</dbReference>
<accession>A0ABT6KQ38</accession>
<dbReference type="PROSITE" id="PS50977">
    <property type="entry name" value="HTH_TETR_2"/>
    <property type="match status" value="1"/>
</dbReference>
<dbReference type="SUPFAM" id="SSF46689">
    <property type="entry name" value="Homeodomain-like"/>
    <property type="match status" value="1"/>
</dbReference>
<proteinExistence type="predicted"/>
<dbReference type="InterPro" id="IPR001647">
    <property type="entry name" value="HTH_TetR"/>
</dbReference>
<comment type="caution">
    <text evidence="6">The sequence shown here is derived from an EMBL/GenBank/DDBJ whole genome shotgun (WGS) entry which is preliminary data.</text>
</comment>
<evidence type="ECO:0000256" key="3">
    <source>
        <dbReference type="ARBA" id="ARBA00023163"/>
    </source>
</evidence>
<feature type="domain" description="HTH tetR-type" evidence="5">
    <location>
        <begin position="14"/>
        <end position="74"/>
    </location>
</feature>